<keyword evidence="9" id="KW-1185">Reference proteome</keyword>
<dbReference type="InterPro" id="IPR020843">
    <property type="entry name" value="ER"/>
</dbReference>
<evidence type="ECO:0000259" key="7">
    <source>
        <dbReference type="SMART" id="SM00829"/>
    </source>
</evidence>
<keyword evidence="4 6" id="KW-0862">Zinc</keyword>
<keyword evidence="3 6" id="KW-0479">Metal-binding</keyword>
<evidence type="ECO:0000256" key="2">
    <source>
        <dbReference type="ARBA" id="ARBA00008072"/>
    </source>
</evidence>
<dbReference type="SMART" id="SM00829">
    <property type="entry name" value="PKS_ER"/>
    <property type="match status" value="1"/>
</dbReference>
<dbReference type="Gene3D" id="3.90.180.10">
    <property type="entry name" value="Medium-chain alcohol dehydrogenases, catalytic domain"/>
    <property type="match status" value="1"/>
</dbReference>
<sequence>MTTQTQSVTAVVAYPPAEPGKPTLKHETLTLSQLRPQAGEVLVRIIAVGICHTDVYVGGLPAEAMSYPSALGHEGSGYVEAVGPGVTSVAVGDPVLLSYTYCGECDLCTDSMPIYCQKFNEENIGCVSKVWTTEDGKEVGGKFFGQSSFASLSVVDEKSIVNVKGLADNEEDLKKYCPLGCGLMTGSGAVINVAAAKPSDVVLVTGLGAVGLAAIMAAKIQGCRAIIAVDRIDSRLAIAKELGATHTYNTSGLDISSDSYATDLAAKLKNIAPDGKLNYAIDTTGVLPVINAQIKALSKRGKLIQIGIPITNATSSIPLDMQDFFHVTKRMETNFLGDCLAKEFVPRMIQWHKEGKFPFDKFIKFYDARDAAQALEDMKTEVIKPILIH</sequence>
<dbReference type="InterPro" id="IPR013149">
    <property type="entry name" value="ADH-like_C"/>
</dbReference>
<evidence type="ECO:0000313" key="9">
    <source>
        <dbReference type="Proteomes" id="UP001309876"/>
    </source>
</evidence>
<protein>
    <recommendedName>
        <fullName evidence="7">Enoyl reductase (ER) domain-containing protein</fullName>
    </recommendedName>
</protein>
<comment type="cofactor">
    <cofactor evidence="1 6">
        <name>Zn(2+)</name>
        <dbReference type="ChEBI" id="CHEBI:29105"/>
    </cofactor>
</comment>
<dbReference type="InterPro" id="IPR002328">
    <property type="entry name" value="ADH_Zn_CS"/>
</dbReference>
<dbReference type="EMBL" id="JAVRRJ010000002">
    <property type="protein sequence ID" value="KAK5089082.1"/>
    <property type="molecule type" value="Genomic_DNA"/>
</dbReference>
<reference evidence="8 9" key="1">
    <citation type="submission" date="2023-08" db="EMBL/GenBank/DDBJ databases">
        <title>Black Yeasts Isolated from many extreme environments.</title>
        <authorList>
            <person name="Coleine C."/>
            <person name="Stajich J.E."/>
            <person name="Selbmann L."/>
        </authorList>
    </citation>
    <scope>NUCLEOTIDE SEQUENCE [LARGE SCALE GENOMIC DNA]</scope>
    <source>
        <strain evidence="8 9">CCFEE 5910</strain>
    </source>
</reference>
<dbReference type="GO" id="GO:0016491">
    <property type="term" value="F:oxidoreductase activity"/>
    <property type="evidence" value="ECO:0007669"/>
    <property type="project" value="UniProtKB-KW"/>
</dbReference>
<dbReference type="Pfam" id="PF08240">
    <property type="entry name" value="ADH_N"/>
    <property type="match status" value="1"/>
</dbReference>
<evidence type="ECO:0000313" key="8">
    <source>
        <dbReference type="EMBL" id="KAK5089082.1"/>
    </source>
</evidence>
<comment type="caution">
    <text evidence="8">The sequence shown here is derived from an EMBL/GenBank/DDBJ whole genome shotgun (WGS) entry which is preliminary data.</text>
</comment>
<dbReference type="Proteomes" id="UP001309876">
    <property type="component" value="Unassembled WGS sequence"/>
</dbReference>
<evidence type="ECO:0000256" key="6">
    <source>
        <dbReference type="RuleBase" id="RU361277"/>
    </source>
</evidence>
<dbReference type="PANTHER" id="PTHR43350">
    <property type="entry name" value="NAD-DEPENDENT ALCOHOL DEHYDROGENASE"/>
    <property type="match status" value="1"/>
</dbReference>
<dbReference type="CDD" id="cd08278">
    <property type="entry name" value="benzyl_alcohol_DH"/>
    <property type="match status" value="1"/>
</dbReference>
<dbReference type="InterPro" id="IPR013154">
    <property type="entry name" value="ADH-like_N"/>
</dbReference>
<keyword evidence="5" id="KW-0560">Oxidoreductase</keyword>
<dbReference type="GO" id="GO:0008270">
    <property type="term" value="F:zinc ion binding"/>
    <property type="evidence" value="ECO:0007669"/>
    <property type="project" value="InterPro"/>
</dbReference>
<dbReference type="PANTHER" id="PTHR43350:SF2">
    <property type="entry name" value="GROES-LIKE ZINC-BINDING ALCOHOL DEHYDROGENASE FAMILY PROTEIN"/>
    <property type="match status" value="1"/>
</dbReference>
<evidence type="ECO:0000256" key="4">
    <source>
        <dbReference type="ARBA" id="ARBA00022833"/>
    </source>
</evidence>
<feature type="domain" description="Enoyl reductase (ER)" evidence="7">
    <location>
        <begin position="20"/>
        <end position="383"/>
    </location>
</feature>
<dbReference type="SUPFAM" id="SSF50129">
    <property type="entry name" value="GroES-like"/>
    <property type="match status" value="1"/>
</dbReference>
<comment type="similarity">
    <text evidence="2 6">Belongs to the zinc-containing alcohol dehydrogenase family.</text>
</comment>
<dbReference type="InterPro" id="IPR011032">
    <property type="entry name" value="GroES-like_sf"/>
</dbReference>
<proteinExistence type="inferred from homology"/>
<dbReference type="Gene3D" id="3.40.50.720">
    <property type="entry name" value="NAD(P)-binding Rossmann-like Domain"/>
    <property type="match status" value="1"/>
</dbReference>
<evidence type="ECO:0000256" key="1">
    <source>
        <dbReference type="ARBA" id="ARBA00001947"/>
    </source>
</evidence>
<dbReference type="PROSITE" id="PS00059">
    <property type="entry name" value="ADH_ZINC"/>
    <property type="match status" value="1"/>
</dbReference>
<dbReference type="InterPro" id="IPR036291">
    <property type="entry name" value="NAD(P)-bd_dom_sf"/>
</dbReference>
<gene>
    <name evidence="8" type="ORF">LTR05_003306</name>
</gene>
<dbReference type="SUPFAM" id="SSF51735">
    <property type="entry name" value="NAD(P)-binding Rossmann-fold domains"/>
    <property type="match status" value="1"/>
</dbReference>
<dbReference type="Pfam" id="PF00107">
    <property type="entry name" value="ADH_zinc_N"/>
    <property type="match status" value="1"/>
</dbReference>
<evidence type="ECO:0000256" key="3">
    <source>
        <dbReference type="ARBA" id="ARBA00022723"/>
    </source>
</evidence>
<evidence type="ECO:0000256" key="5">
    <source>
        <dbReference type="ARBA" id="ARBA00023002"/>
    </source>
</evidence>
<dbReference type="AlphaFoldDB" id="A0AAN7T919"/>
<organism evidence="8 9">
    <name type="scientific">Lithohypha guttulata</name>
    <dbReference type="NCBI Taxonomy" id="1690604"/>
    <lineage>
        <taxon>Eukaryota</taxon>
        <taxon>Fungi</taxon>
        <taxon>Dikarya</taxon>
        <taxon>Ascomycota</taxon>
        <taxon>Pezizomycotina</taxon>
        <taxon>Eurotiomycetes</taxon>
        <taxon>Chaetothyriomycetidae</taxon>
        <taxon>Chaetothyriales</taxon>
        <taxon>Trichomeriaceae</taxon>
        <taxon>Lithohypha</taxon>
    </lineage>
</organism>
<name>A0AAN7T919_9EURO</name>
<accession>A0AAN7T919</accession>